<reference evidence="1 2" key="2">
    <citation type="journal article" date="2014" name="PLoS ONE">
        <title>Evolution of mitochondria reconstructed from the energy metabolism of living bacteria.</title>
        <authorList>
            <person name="Degli Esposti M."/>
            <person name="Chouaia B."/>
            <person name="Comandatore F."/>
            <person name="Crotti E."/>
            <person name="Sassera D."/>
            <person name="Lievens P.M."/>
            <person name="Daffonchio D."/>
            <person name="Bandi C."/>
        </authorList>
    </citation>
    <scope>NUCLEOTIDE SEQUENCE [LARGE SCALE GENOMIC DNA]</scope>
    <source>
        <strain evidence="2">AM169</strain>
    </source>
</reference>
<dbReference type="AlphaFoldDB" id="A0A7U7G4U6"/>
<protein>
    <submittedName>
        <fullName evidence="1">Uncharacterized protein</fullName>
    </submittedName>
</protein>
<gene>
    <name evidence="1" type="ORF">SACS_0440</name>
</gene>
<organism evidence="1 2">
    <name type="scientific">Parasaccharibacter apium</name>
    <dbReference type="NCBI Taxonomy" id="1510841"/>
    <lineage>
        <taxon>Bacteria</taxon>
        <taxon>Pseudomonadati</taxon>
        <taxon>Pseudomonadota</taxon>
        <taxon>Alphaproteobacteria</taxon>
        <taxon>Acetobacterales</taxon>
        <taxon>Acetobacteraceae</taxon>
        <taxon>Parasaccharibacter</taxon>
    </lineage>
</organism>
<dbReference type="Proteomes" id="UP000027590">
    <property type="component" value="Unassembled WGS sequence"/>
</dbReference>
<evidence type="ECO:0000313" key="1">
    <source>
        <dbReference type="EMBL" id="CDG33178.1"/>
    </source>
</evidence>
<accession>A0A7U7G4U6</accession>
<name>A0A7U7G4U6_9PROT</name>
<reference evidence="1 2" key="1">
    <citation type="journal article" date="2014" name="Genome Biol. Evol.">
        <title>Acetic acid bacteria genomes reveal functional traits for adaptation to life in insect guts.</title>
        <authorList>
            <person name="Chouaia B."/>
            <person name="Gaiarsa S."/>
            <person name="Crotti E."/>
            <person name="Comandatore F."/>
            <person name="Degli Esposti M."/>
            <person name="Ricci I."/>
            <person name="Alma A."/>
            <person name="Favia G."/>
            <person name="Bandi C."/>
            <person name="Daffonchio D."/>
        </authorList>
    </citation>
    <scope>NUCLEOTIDE SEQUENCE [LARGE SCALE GENOMIC DNA]</scope>
    <source>
        <strain evidence="2">AM169</strain>
    </source>
</reference>
<sequence>MTPSGPFLRFAPGQTDDMTGQARLVGSVSVRGRSVPVRFLSIFSKTSPSTRENGHVDHA</sequence>
<proteinExistence type="predicted"/>
<comment type="caution">
    <text evidence="1">The sequence shown here is derived from an EMBL/GenBank/DDBJ whole genome shotgun (WGS) entry which is preliminary data.</text>
</comment>
<dbReference type="EMBL" id="CBLY010000003">
    <property type="protein sequence ID" value="CDG33178.1"/>
    <property type="molecule type" value="Genomic_DNA"/>
</dbReference>
<evidence type="ECO:0000313" key="2">
    <source>
        <dbReference type="Proteomes" id="UP000027590"/>
    </source>
</evidence>